<name>A0A1Y2FU10_9BASI</name>
<proteinExistence type="predicted"/>
<dbReference type="Proteomes" id="UP000193467">
    <property type="component" value="Unassembled WGS sequence"/>
</dbReference>
<keyword evidence="2" id="KW-1185">Reference proteome</keyword>
<accession>A0A1Y2FU10</accession>
<dbReference type="InParanoid" id="A0A1Y2FU10"/>
<dbReference type="OrthoDB" id="341421at2759"/>
<protein>
    <submittedName>
        <fullName evidence="1">Uncharacterized protein</fullName>
    </submittedName>
</protein>
<dbReference type="AlphaFoldDB" id="A0A1Y2FU10"/>
<dbReference type="EMBL" id="MCGR01000013">
    <property type="protein sequence ID" value="ORY87500.1"/>
    <property type="molecule type" value="Genomic_DNA"/>
</dbReference>
<organism evidence="1 2">
    <name type="scientific">Leucosporidium creatinivorum</name>
    <dbReference type="NCBI Taxonomy" id="106004"/>
    <lineage>
        <taxon>Eukaryota</taxon>
        <taxon>Fungi</taxon>
        <taxon>Dikarya</taxon>
        <taxon>Basidiomycota</taxon>
        <taxon>Pucciniomycotina</taxon>
        <taxon>Microbotryomycetes</taxon>
        <taxon>Leucosporidiales</taxon>
        <taxon>Leucosporidium</taxon>
    </lineage>
</organism>
<evidence type="ECO:0000313" key="1">
    <source>
        <dbReference type="EMBL" id="ORY87500.1"/>
    </source>
</evidence>
<evidence type="ECO:0000313" key="2">
    <source>
        <dbReference type="Proteomes" id="UP000193467"/>
    </source>
</evidence>
<gene>
    <name evidence="1" type="ORF">BCR35DRAFT_330490</name>
</gene>
<comment type="caution">
    <text evidence="1">The sequence shown here is derived from an EMBL/GenBank/DDBJ whole genome shotgun (WGS) entry which is preliminary data.</text>
</comment>
<reference evidence="1 2" key="1">
    <citation type="submission" date="2016-07" db="EMBL/GenBank/DDBJ databases">
        <title>Pervasive Adenine N6-methylation of Active Genes in Fungi.</title>
        <authorList>
            <consortium name="DOE Joint Genome Institute"/>
            <person name="Mondo S.J."/>
            <person name="Dannebaum R.O."/>
            <person name="Kuo R.C."/>
            <person name="Labutti K."/>
            <person name="Haridas S."/>
            <person name="Kuo A."/>
            <person name="Salamov A."/>
            <person name="Ahrendt S.R."/>
            <person name="Lipzen A."/>
            <person name="Sullivan W."/>
            <person name="Andreopoulos W.B."/>
            <person name="Clum A."/>
            <person name="Lindquist E."/>
            <person name="Daum C."/>
            <person name="Ramamoorthy G.K."/>
            <person name="Gryganskyi A."/>
            <person name="Culley D."/>
            <person name="Magnuson J.K."/>
            <person name="James T.Y."/>
            <person name="O'Malley M.A."/>
            <person name="Stajich J.E."/>
            <person name="Spatafora J.W."/>
            <person name="Visel A."/>
            <person name="Grigoriev I.V."/>
        </authorList>
    </citation>
    <scope>NUCLEOTIDE SEQUENCE [LARGE SCALE GENOMIC DNA]</scope>
    <source>
        <strain evidence="1 2">62-1032</strain>
    </source>
</reference>
<sequence>MGCWGFGLFQSDSDLDLIGEIDGIAQAHLPSDSSLQYPENRDAVRDALDGGALSQILPHFSNSPPATVYTIVMAMQLGCKISDEQRKTLGKQVKKGMFYDVAQQQVERAVKEYPNDGTPWEFNSVGLLDTMSLKGAGVTDEQLDKFMVSGDTNELGLGQK</sequence>
<dbReference type="STRING" id="106004.A0A1Y2FU10"/>